<organism evidence="2">
    <name type="scientific">Phytophthora nicotianae</name>
    <name type="common">Potato buckeye rot agent</name>
    <name type="synonym">Phytophthora parasitica</name>
    <dbReference type="NCBI Taxonomy" id="4792"/>
    <lineage>
        <taxon>Eukaryota</taxon>
        <taxon>Sar</taxon>
        <taxon>Stramenopiles</taxon>
        <taxon>Oomycota</taxon>
        <taxon>Peronosporomycetes</taxon>
        <taxon>Peronosporales</taxon>
        <taxon>Peronosporaceae</taxon>
        <taxon>Phytophthora</taxon>
    </lineage>
</organism>
<feature type="non-terminal residue" evidence="2">
    <location>
        <position position="1"/>
    </location>
</feature>
<dbReference type="Proteomes" id="UP000053236">
    <property type="component" value="Unassembled WGS sequence"/>
</dbReference>
<protein>
    <submittedName>
        <fullName evidence="2">Uncharacterized protein</fullName>
    </submittedName>
</protein>
<sequence length="80" mass="8777">VIARSATDSLRESRRAPAAPPAPSTSRRTRPTKTTPRPRLQRAIRGLPALCPNKKLHTTAQRPSDDMAAKNCMAMTDRTV</sequence>
<dbReference type="AlphaFoldDB" id="W2FZR5"/>
<name>W2FZR5_PHYNI</name>
<feature type="region of interest" description="Disordered" evidence="1">
    <location>
        <begin position="1"/>
        <end position="80"/>
    </location>
</feature>
<reference evidence="2" key="1">
    <citation type="submission" date="2013-11" db="EMBL/GenBank/DDBJ databases">
        <title>The Genome Sequence of Phytophthora parasitica CJ02B3.</title>
        <authorList>
            <consortium name="The Broad Institute Genomics Platform"/>
            <person name="Russ C."/>
            <person name="Tyler B."/>
            <person name="Panabieres F."/>
            <person name="Shan W."/>
            <person name="Tripathy S."/>
            <person name="Grunwald N."/>
            <person name="Machado M."/>
            <person name="Johnson C.S."/>
            <person name="Arredondo F."/>
            <person name="Hong C."/>
            <person name="Coffey M."/>
            <person name="Young S.K."/>
            <person name="Zeng Q."/>
            <person name="Gargeya S."/>
            <person name="Fitzgerald M."/>
            <person name="Abouelleil A."/>
            <person name="Alvarado L."/>
            <person name="Chapman S.B."/>
            <person name="Gainer-Dewar J."/>
            <person name="Goldberg J."/>
            <person name="Griggs A."/>
            <person name="Gujja S."/>
            <person name="Hansen M."/>
            <person name="Howarth C."/>
            <person name="Imamovic A."/>
            <person name="Ireland A."/>
            <person name="Larimer J."/>
            <person name="McCowan C."/>
            <person name="Murphy C."/>
            <person name="Pearson M."/>
            <person name="Poon T.W."/>
            <person name="Priest M."/>
            <person name="Roberts A."/>
            <person name="Saif S."/>
            <person name="Shea T."/>
            <person name="Sykes S."/>
            <person name="Wortman J."/>
            <person name="Nusbaum C."/>
            <person name="Birren B."/>
        </authorList>
    </citation>
    <scope>NUCLEOTIDE SEQUENCE [LARGE SCALE GENOMIC DNA]</scope>
    <source>
        <strain evidence="2">CJ02B3</strain>
    </source>
</reference>
<evidence type="ECO:0000256" key="1">
    <source>
        <dbReference type="SAM" id="MobiDB-lite"/>
    </source>
</evidence>
<evidence type="ECO:0000313" key="2">
    <source>
        <dbReference type="EMBL" id="ETK75421.1"/>
    </source>
</evidence>
<gene>
    <name evidence="2" type="ORF">L915_17970</name>
</gene>
<accession>W2FZR5</accession>
<dbReference type="EMBL" id="KI688830">
    <property type="protein sequence ID" value="ETK75421.1"/>
    <property type="molecule type" value="Genomic_DNA"/>
</dbReference>
<proteinExistence type="predicted"/>